<evidence type="ECO:0000256" key="4">
    <source>
        <dbReference type="ARBA" id="ARBA00023125"/>
    </source>
</evidence>
<reference evidence="9" key="1">
    <citation type="submission" date="2020-01" db="EMBL/GenBank/DDBJ databases">
        <authorList>
            <person name="Meier V. D."/>
            <person name="Meier V D."/>
        </authorList>
    </citation>
    <scope>NUCLEOTIDE SEQUENCE</scope>
    <source>
        <strain evidence="9">HLG_WM_MAG_07</strain>
    </source>
</reference>
<dbReference type="GO" id="GO:0006355">
    <property type="term" value="P:regulation of DNA-templated transcription"/>
    <property type="evidence" value="ECO:0007669"/>
    <property type="project" value="InterPro"/>
</dbReference>
<dbReference type="PANTHER" id="PTHR44688:SF16">
    <property type="entry name" value="DNA-BINDING TRANSCRIPTIONAL ACTIVATOR DEVR_DOSR"/>
    <property type="match status" value="1"/>
</dbReference>
<keyword evidence="2" id="KW-0902">Two-component regulatory system</keyword>
<dbReference type="Gene3D" id="1.10.10.10">
    <property type="entry name" value="Winged helix-like DNA-binding domain superfamily/Winged helix DNA-binding domain"/>
    <property type="match status" value="1"/>
</dbReference>
<gene>
    <name evidence="9" type="ORF">HELGO_WM9569</name>
</gene>
<keyword evidence="1 6" id="KW-0597">Phosphoprotein</keyword>
<evidence type="ECO:0000313" key="9">
    <source>
        <dbReference type="EMBL" id="CAA6828686.1"/>
    </source>
</evidence>
<dbReference type="PRINTS" id="PR00038">
    <property type="entry name" value="HTHLUXR"/>
</dbReference>
<dbReference type="FunFam" id="3.40.50.2300:FF:000018">
    <property type="entry name" value="DNA-binding transcriptional regulator NtrC"/>
    <property type="match status" value="1"/>
</dbReference>
<evidence type="ECO:0000256" key="3">
    <source>
        <dbReference type="ARBA" id="ARBA00023015"/>
    </source>
</evidence>
<sequence>MIEKPTVYVIDDDDAVRKSICWLLESIKLNVKDYASAEDFLDDYTMFKTGCILLDIRMPGMSGLQLQKELNKNKFIMPIIMVTGHGDVPMAVQSMRDGALDFIEKPFNDQRLLDLIKIALDLDTENLKRRLENDAVIARLNNLTRREKEVLMLIAQELPNKTIANKLALSVKTVEYHRSHLMEKMHVKKVTQLLKLLSDNEIVFE</sequence>
<keyword evidence="3" id="KW-0805">Transcription regulation</keyword>
<evidence type="ECO:0000256" key="5">
    <source>
        <dbReference type="ARBA" id="ARBA00023163"/>
    </source>
</evidence>
<dbReference type="EMBL" id="CACVAY010000151">
    <property type="protein sequence ID" value="CAA6828686.1"/>
    <property type="molecule type" value="Genomic_DNA"/>
</dbReference>
<feature type="domain" description="Response regulatory" evidence="8">
    <location>
        <begin position="6"/>
        <end position="120"/>
    </location>
</feature>
<dbReference type="PANTHER" id="PTHR44688">
    <property type="entry name" value="DNA-BINDING TRANSCRIPTIONAL ACTIVATOR DEVR_DOSR"/>
    <property type="match status" value="1"/>
</dbReference>
<dbReference type="CDD" id="cd06170">
    <property type="entry name" value="LuxR_C_like"/>
    <property type="match status" value="1"/>
</dbReference>
<dbReference type="InterPro" id="IPR001789">
    <property type="entry name" value="Sig_transdc_resp-reg_receiver"/>
</dbReference>
<dbReference type="CDD" id="cd17537">
    <property type="entry name" value="REC_FixJ"/>
    <property type="match status" value="1"/>
</dbReference>
<accession>A0A6S6U6J0</accession>
<keyword evidence="4 9" id="KW-0238">DNA-binding</keyword>
<evidence type="ECO:0000259" key="7">
    <source>
        <dbReference type="PROSITE" id="PS50043"/>
    </source>
</evidence>
<evidence type="ECO:0000256" key="2">
    <source>
        <dbReference type="ARBA" id="ARBA00023012"/>
    </source>
</evidence>
<dbReference type="SUPFAM" id="SSF52172">
    <property type="entry name" value="CheY-like"/>
    <property type="match status" value="1"/>
</dbReference>
<dbReference type="SMART" id="SM00448">
    <property type="entry name" value="REC"/>
    <property type="match status" value="1"/>
</dbReference>
<dbReference type="InterPro" id="IPR000792">
    <property type="entry name" value="Tscrpt_reg_LuxR_C"/>
</dbReference>
<dbReference type="Pfam" id="PF00196">
    <property type="entry name" value="GerE"/>
    <property type="match status" value="1"/>
</dbReference>
<dbReference type="Gene3D" id="3.40.50.2300">
    <property type="match status" value="1"/>
</dbReference>
<dbReference type="Pfam" id="PF00072">
    <property type="entry name" value="Response_reg"/>
    <property type="match status" value="1"/>
</dbReference>
<feature type="modified residue" description="4-aspartylphosphate" evidence="6">
    <location>
        <position position="55"/>
    </location>
</feature>
<dbReference type="GO" id="GO:0000160">
    <property type="term" value="P:phosphorelay signal transduction system"/>
    <property type="evidence" value="ECO:0007669"/>
    <property type="project" value="UniProtKB-KW"/>
</dbReference>
<dbReference type="InterPro" id="IPR036388">
    <property type="entry name" value="WH-like_DNA-bd_sf"/>
</dbReference>
<dbReference type="SMART" id="SM00421">
    <property type="entry name" value="HTH_LUXR"/>
    <property type="match status" value="1"/>
</dbReference>
<organism evidence="9">
    <name type="scientific">uncultured Thiotrichaceae bacterium</name>
    <dbReference type="NCBI Taxonomy" id="298394"/>
    <lineage>
        <taxon>Bacteria</taxon>
        <taxon>Pseudomonadati</taxon>
        <taxon>Pseudomonadota</taxon>
        <taxon>Gammaproteobacteria</taxon>
        <taxon>Thiotrichales</taxon>
        <taxon>Thiotrichaceae</taxon>
        <taxon>environmental samples</taxon>
    </lineage>
</organism>
<proteinExistence type="predicted"/>
<protein>
    <submittedName>
        <fullName evidence="9">DNA-binding response regulator</fullName>
    </submittedName>
</protein>
<name>A0A6S6U6J0_9GAMM</name>
<evidence type="ECO:0000256" key="6">
    <source>
        <dbReference type="PROSITE-ProRule" id="PRU00169"/>
    </source>
</evidence>
<evidence type="ECO:0000256" key="1">
    <source>
        <dbReference type="ARBA" id="ARBA00022553"/>
    </source>
</evidence>
<dbReference type="InterPro" id="IPR011006">
    <property type="entry name" value="CheY-like_superfamily"/>
</dbReference>
<dbReference type="PROSITE" id="PS50110">
    <property type="entry name" value="RESPONSE_REGULATORY"/>
    <property type="match status" value="1"/>
</dbReference>
<dbReference type="PROSITE" id="PS50043">
    <property type="entry name" value="HTH_LUXR_2"/>
    <property type="match status" value="1"/>
</dbReference>
<dbReference type="GO" id="GO:0003677">
    <property type="term" value="F:DNA binding"/>
    <property type="evidence" value="ECO:0007669"/>
    <property type="project" value="UniProtKB-KW"/>
</dbReference>
<feature type="domain" description="HTH luxR-type" evidence="7">
    <location>
        <begin position="136"/>
        <end position="201"/>
    </location>
</feature>
<dbReference type="AlphaFoldDB" id="A0A6S6U6J0"/>
<evidence type="ECO:0000259" key="8">
    <source>
        <dbReference type="PROSITE" id="PS50110"/>
    </source>
</evidence>
<keyword evidence="5" id="KW-0804">Transcription</keyword>